<dbReference type="RefSeq" id="XP_008792081.2">
    <property type="nucleotide sequence ID" value="XM_008793859.3"/>
</dbReference>
<dbReference type="PANTHER" id="PTHR28106:SF1">
    <property type="entry name" value="MITOCHONDRIAL ATPASE COMPLEX SUBUNIT ATP10"/>
    <property type="match status" value="1"/>
</dbReference>
<name>A0A8B7C579_PHODC</name>
<evidence type="ECO:0000313" key="4">
    <source>
        <dbReference type="RefSeq" id="XP_008792080.2"/>
    </source>
</evidence>
<organism evidence="1 4">
    <name type="scientific">Phoenix dactylifera</name>
    <name type="common">Date palm</name>
    <dbReference type="NCBI Taxonomy" id="42345"/>
    <lineage>
        <taxon>Eukaryota</taxon>
        <taxon>Viridiplantae</taxon>
        <taxon>Streptophyta</taxon>
        <taxon>Embryophyta</taxon>
        <taxon>Tracheophyta</taxon>
        <taxon>Spermatophyta</taxon>
        <taxon>Magnoliopsida</taxon>
        <taxon>Liliopsida</taxon>
        <taxon>Arecaceae</taxon>
        <taxon>Coryphoideae</taxon>
        <taxon>Phoeniceae</taxon>
        <taxon>Phoenix</taxon>
    </lineage>
</organism>
<gene>
    <name evidence="2 3 4 5 6 7 8" type="primary">LOC103708780</name>
</gene>
<dbReference type="PANTHER" id="PTHR28106">
    <property type="entry name" value="MITOCHONDRIAL ATPASE COMPLEX SUBUNIT ATP10"/>
    <property type="match status" value="1"/>
</dbReference>
<dbReference type="InterPro" id="IPR007849">
    <property type="entry name" value="ATP10"/>
</dbReference>
<dbReference type="RefSeq" id="XP_038984648.1">
    <property type="nucleotide sequence ID" value="XM_039128720.1"/>
</dbReference>
<sequence>MLRRLALRSATVAAPAIRSADKILVPGRGEGPFPANPRSQTFLRSFIDLHQMGNKESIEKERARLSDELSRGYFADISEIRKNGGKIAIANKTIIPSLAAVKFPDLEVNFADGRSLKLPISSEQSGTDTSELPIPCASLLCLSFRASSQAMAESWSIPFLDAFSALGRIQIYEVSFIDSWLLSLAPVRNLFLKLMRNSNDPQRQIVYTFGDHYHFRKKLHILNLLTGYIFLLDRLGRIRWQGFGSATQEELSSLMSCASLLLDEK</sequence>
<dbReference type="OrthoDB" id="17089at2759"/>
<evidence type="ECO:0000313" key="1">
    <source>
        <dbReference type="Proteomes" id="UP000228380"/>
    </source>
</evidence>
<dbReference type="GeneID" id="103708780"/>
<dbReference type="AlphaFoldDB" id="A0A8B7C579"/>
<dbReference type="RefSeq" id="XP_008792080.2">
    <property type="nucleotide sequence ID" value="XM_008793858.3"/>
</dbReference>
<evidence type="ECO:0000313" key="7">
    <source>
        <dbReference type="RefSeq" id="XP_038984648.1"/>
    </source>
</evidence>
<dbReference type="RefSeq" id="XP_008792079.2">
    <property type="nucleotide sequence ID" value="XM_008793857.3"/>
</dbReference>
<evidence type="ECO:0000313" key="3">
    <source>
        <dbReference type="RefSeq" id="XP_008792079.2"/>
    </source>
</evidence>
<dbReference type="GO" id="GO:0005743">
    <property type="term" value="C:mitochondrial inner membrane"/>
    <property type="evidence" value="ECO:0007669"/>
    <property type="project" value="TreeGrafter"/>
</dbReference>
<protein>
    <submittedName>
        <fullName evidence="2 3">Uncharacterized protein LOC103708780</fullName>
    </submittedName>
</protein>
<dbReference type="RefSeq" id="XP_008792082.2">
    <property type="nucleotide sequence ID" value="XM_008793860.3"/>
</dbReference>
<evidence type="ECO:0000313" key="8">
    <source>
        <dbReference type="RefSeq" id="XP_038984649.1"/>
    </source>
</evidence>
<reference evidence="1" key="1">
    <citation type="journal article" date="2019" name="Nat. Commun.">
        <title>Genome-wide association mapping of date palm fruit traits.</title>
        <authorList>
            <person name="Hazzouri K.M."/>
            <person name="Gros-Balthazard M."/>
            <person name="Flowers J.M."/>
            <person name="Copetti D."/>
            <person name="Lemansour A."/>
            <person name="Lebrun M."/>
            <person name="Masmoudi K."/>
            <person name="Ferrand S."/>
            <person name="Dhar M.I."/>
            <person name="Fresquez Z.A."/>
            <person name="Rosas U."/>
            <person name="Zhang J."/>
            <person name="Talag J."/>
            <person name="Lee S."/>
            <person name="Kudrna D."/>
            <person name="Powell R.F."/>
            <person name="Leitch I.J."/>
            <person name="Krueger R.R."/>
            <person name="Wing R.A."/>
            <person name="Amiri K.M.A."/>
            <person name="Purugganan M.D."/>
        </authorList>
    </citation>
    <scope>NUCLEOTIDE SEQUENCE [LARGE SCALE GENOMIC DNA]</scope>
    <source>
        <strain evidence="1">cv. Khalas</strain>
    </source>
</reference>
<dbReference type="RefSeq" id="XP_008792078.2">
    <property type="nucleotide sequence ID" value="XM_008793856.3"/>
</dbReference>
<reference evidence="2 3" key="2">
    <citation type="submission" date="2025-04" db="UniProtKB">
        <authorList>
            <consortium name="RefSeq"/>
        </authorList>
    </citation>
    <scope>IDENTIFICATION</scope>
    <source>
        <tissue evidence="2 3">Young leaves</tissue>
    </source>
</reference>
<evidence type="ECO:0000313" key="2">
    <source>
        <dbReference type="RefSeq" id="XP_008792078.2"/>
    </source>
</evidence>
<dbReference type="Proteomes" id="UP000228380">
    <property type="component" value="Chromosome 8"/>
</dbReference>
<accession>A0A8B7C579</accession>
<dbReference type="RefSeq" id="XP_038984649.1">
    <property type="nucleotide sequence ID" value="XM_039128721.1"/>
</dbReference>
<proteinExistence type="predicted"/>
<evidence type="ECO:0000313" key="6">
    <source>
        <dbReference type="RefSeq" id="XP_008792082.2"/>
    </source>
</evidence>
<dbReference type="Pfam" id="PF05176">
    <property type="entry name" value="ATP-synt_10"/>
    <property type="match status" value="1"/>
</dbReference>
<keyword evidence="1" id="KW-1185">Reference proteome</keyword>
<dbReference type="GO" id="GO:0033615">
    <property type="term" value="P:mitochondrial proton-transporting ATP synthase complex assembly"/>
    <property type="evidence" value="ECO:0007669"/>
    <property type="project" value="TreeGrafter"/>
</dbReference>
<evidence type="ECO:0000313" key="5">
    <source>
        <dbReference type="RefSeq" id="XP_008792081.2"/>
    </source>
</evidence>
<dbReference type="KEGG" id="pda:103708780"/>